<feature type="region of interest" description="Disordered" evidence="2">
    <location>
        <begin position="442"/>
        <end position="463"/>
    </location>
</feature>
<evidence type="ECO:0000259" key="3">
    <source>
        <dbReference type="Pfam" id="PF10650"/>
    </source>
</evidence>
<feature type="coiled-coil region" evidence="1">
    <location>
        <begin position="19"/>
        <end position="56"/>
    </location>
</feature>
<feature type="region of interest" description="Disordered" evidence="2">
    <location>
        <begin position="83"/>
        <end position="136"/>
    </location>
</feature>
<proteinExistence type="predicted"/>
<sequence>GAEEEDREEGEIVDEYEMIISSEDEEFKLRARIQQLEDKSKDIEKMEMLSANLANQYNYQRPHRIDRYTPYQHFSPISVLSDVSSLSDEEFEPPKKYRRHKSKRAESKKHGQLVKRNPFARRSQERQMKKKRRHSHYCQQQQAAMLFDSLDSLTDDEIAEYAENENDDCEDLERLKLSRDKLRVALARAGSYDLKPKHSLKERLQYRMRKSPSPSSNCKEHQLKHTEELSPRSLDSFNQQPSKVVHADQEQQQQELLDDDTPELKLRLIALKSAILKKHMARKKRDAERAYSPTDMINRVHQPNISHECDDIDDLMEISPAASPERTAYSPPPSNFVEPVDMDLAQTDSEDERQQWADNWQTTVNREESWNCFGPNSLPPVSMPIVVDDDDQEEQLAQQKQGNFNYDNGVPSLPPSYHIPHMQMEDDDARDALHLVEHQSPHGSLTDIQSISMDNSQTQTQLTSDDEAGALRALLLAKLKPAAKEVEVVVAQEKSEAHDSDDPDELRLLLLSSIASKKKPDVEETPEKSPEILKKAVRRFQVAIADPDIAIEESKEVPMILQSIPVPLAVVKPQAALLPIAAPEPAPPQQTAEAVEVPLVPASTKSLHSSSTDIIKIVKPNKVINKKTAPKRKISKLMQSAPPLKRPTTLLVKEPVAPLHVHNAISTTRLITTVDPSSIKVNKLVITLAESSAGSDDELELRGCYTSYADYQSPFSQAMDSASNSTTRSNTPNSEILDSTAPSSNNLRRTVINEYFEKKLDDFLKQARSKVPTPSPLACAKPELEAPKTIEEAAKPTQKPEPLQPSNKTKPTPGAVRHLPVASQKEYLRLIERMRLLEKKKLVETAKGAASTLNTATKVANAASTKETSPTVTNMAVKAAKKTQPALKKMNTAKTELDSSCSPAEATASKTKELPSTSKLLQPSKESRLKAFENSFLKIGASMVTNLEKSLHMVEEARMSKIARLRYKRRLEELFAELQDVKHSTKLEEAKLSRIQPEIQASHEIIMSLKQKRNKLRNAAMDLGTDLRGSDYRLLDPGKNEIMNKSTLLTKEIRLYNSIVKYEDTLDLPTMSSSEKATPMEVEREADSEQATEMMPSKCDSPATSLADPERNSVESQQQQPVAFYLQTSPEAAATDVKGAVSPVNIQGPDVPPYTVSFMRELNEAPVTDSLLGEYRTPMSRNYNSQLNINATICPFDLMGRCEDADCSYLHLARTSS</sequence>
<reference evidence="4" key="1">
    <citation type="journal article" date="2021" name="Mol. Ecol. Resour.">
        <title>Phylogenomic analyses of the genus Drosophila reveals genomic signals of climate adaptation.</title>
        <authorList>
            <person name="Li F."/>
            <person name="Rane R.V."/>
            <person name="Luria V."/>
            <person name="Xiong Z."/>
            <person name="Chen J."/>
            <person name="Li Z."/>
            <person name="Catullo R.A."/>
            <person name="Griffin P.C."/>
            <person name="Schiffer M."/>
            <person name="Pearce S."/>
            <person name="Lee S.F."/>
            <person name="McElroy K."/>
            <person name="Stocker A."/>
            <person name="Shirriffs J."/>
            <person name="Cockerell F."/>
            <person name="Coppin C."/>
            <person name="Sgro C.M."/>
            <person name="Karger A."/>
            <person name="Cain J.W."/>
            <person name="Weber J.A."/>
            <person name="Santpere G."/>
            <person name="Kirschner M.W."/>
            <person name="Hoffmann A.A."/>
            <person name="Oakeshott J.G."/>
            <person name="Zhang G."/>
        </authorList>
    </citation>
    <scope>NUCLEOTIDE SEQUENCE</scope>
    <source>
        <strain evidence="4">BGI-SZ-2011g</strain>
    </source>
</reference>
<dbReference type="Proteomes" id="UP001200034">
    <property type="component" value="Unassembled WGS sequence"/>
</dbReference>
<dbReference type="AlphaFoldDB" id="A0AAD4K242"/>
<feature type="region of interest" description="Disordered" evidence="2">
    <location>
        <begin position="1070"/>
        <end position="1118"/>
    </location>
</feature>
<evidence type="ECO:0000256" key="1">
    <source>
        <dbReference type="SAM" id="Coils"/>
    </source>
</evidence>
<gene>
    <name evidence="4" type="ORF">KR093_008938</name>
</gene>
<organism evidence="4 5">
    <name type="scientific">Drosophila rubida</name>
    <dbReference type="NCBI Taxonomy" id="30044"/>
    <lineage>
        <taxon>Eukaryota</taxon>
        <taxon>Metazoa</taxon>
        <taxon>Ecdysozoa</taxon>
        <taxon>Arthropoda</taxon>
        <taxon>Hexapoda</taxon>
        <taxon>Insecta</taxon>
        <taxon>Pterygota</taxon>
        <taxon>Neoptera</taxon>
        <taxon>Endopterygota</taxon>
        <taxon>Diptera</taxon>
        <taxon>Brachycera</taxon>
        <taxon>Muscomorpha</taxon>
        <taxon>Ephydroidea</taxon>
        <taxon>Drosophilidae</taxon>
        <taxon>Drosophila</taxon>
    </lineage>
</organism>
<evidence type="ECO:0000256" key="2">
    <source>
        <dbReference type="SAM" id="MobiDB-lite"/>
    </source>
</evidence>
<accession>A0AAD4K242</accession>
<feature type="region of interest" description="Disordered" evidence="2">
    <location>
        <begin position="717"/>
        <end position="742"/>
    </location>
</feature>
<feature type="non-terminal residue" evidence="4">
    <location>
        <position position="1217"/>
    </location>
</feature>
<evidence type="ECO:0000313" key="5">
    <source>
        <dbReference type="Proteomes" id="UP001200034"/>
    </source>
</evidence>
<keyword evidence="1" id="KW-0175">Coiled coil</keyword>
<feature type="region of interest" description="Disordered" evidence="2">
    <location>
        <begin position="793"/>
        <end position="817"/>
    </location>
</feature>
<feature type="compositionally biased region" description="Polar residues" evidence="2">
    <location>
        <begin position="233"/>
        <end position="242"/>
    </location>
</feature>
<dbReference type="Pfam" id="PF10650">
    <property type="entry name" value="zf-C3H1"/>
    <property type="match status" value="1"/>
</dbReference>
<keyword evidence="5" id="KW-1185">Reference proteome</keyword>
<feature type="non-terminal residue" evidence="4">
    <location>
        <position position="1"/>
    </location>
</feature>
<feature type="region of interest" description="Disordered" evidence="2">
    <location>
        <begin position="893"/>
        <end position="918"/>
    </location>
</feature>
<feature type="compositionally biased region" description="Low complexity" evidence="2">
    <location>
        <begin position="721"/>
        <end position="734"/>
    </location>
</feature>
<evidence type="ECO:0000313" key="4">
    <source>
        <dbReference type="EMBL" id="KAH8371807.1"/>
    </source>
</evidence>
<feature type="compositionally biased region" description="Polar residues" evidence="2">
    <location>
        <begin position="893"/>
        <end position="902"/>
    </location>
</feature>
<dbReference type="InterPro" id="IPR019607">
    <property type="entry name" value="Putative_zinc-finger_domain"/>
</dbReference>
<dbReference type="EMBL" id="JAJJHW010002585">
    <property type="protein sequence ID" value="KAH8371807.1"/>
    <property type="molecule type" value="Genomic_DNA"/>
</dbReference>
<comment type="caution">
    <text evidence="4">The sequence shown here is derived from an EMBL/GenBank/DDBJ whole genome shotgun (WGS) entry which is preliminary data.</text>
</comment>
<protein>
    <recommendedName>
        <fullName evidence="3">Putative zinc-finger domain-containing protein</fullName>
    </recommendedName>
</protein>
<feature type="region of interest" description="Disordered" evidence="2">
    <location>
        <begin position="206"/>
        <end position="259"/>
    </location>
</feature>
<feature type="domain" description="Putative zinc-finger" evidence="3">
    <location>
        <begin position="1193"/>
        <end position="1212"/>
    </location>
</feature>
<name>A0AAD4K242_9MUSC</name>
<feature type="compositionally biased region" description="Basic and acidic residues" evidence="2">
    <location>
        <begin position="218"/>
        <end position="230"/>
    </location>
</feature>